<dbReference type="InterPro" id="IPR029039">
    <property type="entry name" value="Flavoprotein-like_sf"/>
</dbReference>
<dbReference type="PROSITE" id="PS00201">
    <property type="entry name" value="FLAVODOXIN"/>
    <property type="match status" value="1"/>
</dbReference>
<dbReference type="Pfam" id="PF12682">
    <property type="entry name" value="Flavodoxin_4"/>
    <property type="match status" value="1"/>
</dbReference>
<dbReference type="PANTHER" id="PTHR39201:SF1">
    <property type="entry name" value="FLAVODOXIN-LIKE DOMAIN-CONTAINING PROTEIN"/>
    <property type="match status" value="1"/>
</dbReference>
<keyword evidence="2" id="KW-0732">Signal</keyword>
<feature type="region of interest" description="Disordered" evidence="1">
    <location>
        <begin position="22"/>
        <end position="51"/>
    </location>
</feature>
<feature type="compositionally biased region" description="Low complexity" evidence="1">
    <location>
        <begin position="22"/>
        <end position="41"/>
    </location>
</feature>
<dbReference type="InterPro" id="IPR008254">
    <property type="entry name" value="Flavodoxin/NO_synth"/>
</dbReference>
<dbReference type="Gene3D" id="3.40.50.360">
    <property type="match status" value="1"/>
</dbReference>
<proteinExistence type="predicted"/>
<evidence type="ECO:0000313" key="5">
    <source>
        <dbReference type="Proteomes" id="UP000636755"/>
    </source>
</evidence>
<dbReference type="PANTHER" id="PTHR39201">
    <property type="entry name" value="EXPORTED PROTEIN-RELATED"/>
    <property type="match status" value="1"/>
</dbReference>
<comment type="caution">
    <text evidence="4">The sequence shown here is derived from an EMBL/GenBank/DDBJ whole genome shotgun (WGS) entry which is preliminary data.</text>
</comment>
<sequence>MKKLTSILLALVLVFSFAACSNNSSDNSNTTPSSSPTADTSKSTDENTQNSNTSSKILVVYYSATGSTKAVAETIADTSGADLFEITPVDPYTSDDLNWTDDNSRVSVEHNDESKRDVPLTKTTPDHWADYDTVFIGYPIWWGIAAWPVNNFVKGNDFSGKTVIPFCTSTSSGLGQSGDLLADMAGTGNWQDGERFSSGASSSKVESWVNGLDLK</sequence>
<dbReference type="Proteomes" id="UP000636755">
    <property type="component" value="Unassembled WGS sequence"/>
</dbReference>
<dbReference type="RefSeq" id="WP_186934965.1">
    <property type="nucleotide sequence ID" value="NZ_JACOPS010000001.1"/>
</dbReference>
<protein>
    <submittedName>
        <fullName evidence="4">Flavodoxin</fullName>
    </submittedName>
</protein>
<dbReference type="PROSITE" id="PS51257">
    <property type="entry name" value="PROKAR_LIPOPROTEIN"/>
    <property type="match status" value="1"/>
</dbReference>
<feature type="region of interest" description="Disordered" evidence="1">
    <location>
        <begin position="192"/>
        <end position="215"/>
    </location>
</feature>
<feature type="domain" description="Flavodoxin-like" evidence="3">
    <location>
        <begin position="56"/>
        <end position="210"/>
    </location>
</feature>
<feature type="chain" id="PRO_5047170903" evidence="2">
    <location>
        <begin position="22"/>
        <end position="215"/>
    </location>
</feature>
<evidence type="ECO:0000313" key="4">
    <source>
        <dbReference type="EMBL" id="MBC5727731.1"/>
    </source>
</evidence>
<evidence type="ECO:0000256" key="2">
    <source>
        <dbReference type="SAM" id="SignalP"/>
    </source>
</evidence>
<evidence type="ECO:0000256" key="1">
    <source>
        <dbReference type="SAM" id="MobiDB-lite"/>
    </source>
</evidence>
<evidence type="ECO:0000259" key="3">
    <source>
        <dbReference type="Pfam" id="PF12682"/>
    </source>
</evidence>
<dbReference type="InterPro" id="IPR001226">
    <property type="entry name" value="Flavodoxin_CS"/>
</dbReference>
<feature type="signal peptide" evidence="2">
    <location>
        <begin position="1"/>
        <end position="21"/>
    </location>
</feature>
<organism evidence="4 5">
    <name type="scientific">Ruminococcus intestinalis</name>
    <dbReference type="NCBI Taxonomy" id="2763066"/>
    <lineage>
        <taxon>Bacteria</taxon>
        <taxon>Bacillati</taxon>
        <taxon>Bacillota</taxon>
        <taxon>Clostridia</taxon>
        <taxon>Eubacteriales</taxon>
        <taxon>Oscillospiraceae</taxon>
        <taxon>Ruminococcus</taxon>
    </lineage>
</organism>
<keyword evidence="5" id="KW-1185">Reference proteome</keyword>
<dbReference type="EMBL" id="JACOPS010000001">
    <property type="protein sequence ID" value="MBC5727731.1"/>
    <property type="molecule type" value="Genomic_DNA"/>
</dbReference>
<gene>
    <name evidence="4" type="ORF">H8R91_04165</name>
</gene>
<reference evidence="4 5" key="1">
    <citation type="submission" date="2020-08" db="EMBL/GenBank/DDBJ databases">
        <title>Genome public.</title>
        <authorList>
            <person name="Liu C."/>
            <person name="Sun Q."/>
        </authorList>
    </citation>
    <scope>NUCLEOTIDE SEQUENCE [LARGE SCALE GENOMIC DNA]</scope>
    <source>
        <strain evidence="4 5">NSJ-71</strain>
    </source>
</reference>
<dbReference type="SUPFAM" id="SSF52218">
    <property type="entry name" value="Flavoproteins"/>
    <property type="match status" value="1"/>
</dbReference>
<accession>A0ABR7HJP5</accession>
<name>A0ABR7HJP5_9FIRM</name>